<evidence type="ECO:0000256" key="2">
    <source>
        <dbReference type="ARBA" id="ARBA00022448"/>
    </source>
</evidence>
<protein>
    <submittedName>
        <fullName evidence="6">ABC transporter ATP-binding protein</fullName>
    </submittedName>
</protein>
<evidence type="ECO:0000256" key="3">
    <source>
        <dbReference type="ARBA" id="ARBA00022741"/>
    </source>
</evidence>
<dbReference type="PANTHER" id="PTHR43335">
    <property type="entry name" value="ABC TRANSPORTER, ATP-BINDING PROTEIN"/>
    <property type="match status" value="1"/>
</dbReference>
<dbReference type="PROSITE" id="PS50893">
    <property type="entry name" value="ABC_TRANSPORTER_2"/>
    <property type="match status" value="1"/>
</dbReference>
<gene>
    <name evidence="6" type="ORF">WMO65_02985</name>
</gene>
<dbReference type="Proteomes" id="UP001457898">
    <property type="component" value="Unassembled WGS sequence"/>
</dbReference>
<evidence type="ECO:0000259" key="5">
    <source>
        <dbReference type="PROSITE" id="PS50893"/>
    </source>
</evidence>
<dbReference type="InterPro" id="IPR017871">
    <property type="entry name" value="ABC_transporter-like_CS"/>
</dbReference>
<dbReference type="PANTHER" id="PTHR43335:SF8">
    <property type="entry name" value="ABC TRANSPORTER, ATP-BINDING PROTEIN"/>
    <property type="match status" value="1"/>
</dbReference>
<dbReference type="InterPro" id="IPR003593">
    <property type="entry name" value="AAA+_ATPase"/>
</dbReference>
<comment type="similarity">
    <text evidence="1">Belongs to the ABC transporter superfamily.</text>
</comment>
<comment type="caution">
    <text evidence="6">The sequence shown here is derived from an EMBL/GenBank/DDBJ whole genome shotgun (WGS) entry which is preliminary data.</text>
</comment>
<dbReference type="SUPFAM" id="SSF52540">
    <property type="entry name" value="P-loop containing nucleoside triphosphate hydrolases"/>
    <property type="match status" value="1"/>
</dbReference>
<dbReference type="InterPro" id="IPR027417">
    <property type="entry name" value="P-loop_NTPase"/>
</dbReference>
<dbReference type="Pfam" id="PF00005">
    <property type="entry name" value="ABC_tran"/>
    <property type="match status" value="1"/>
</dbReference>
<dbReference type="CDD" id="cd03268">
    <property type="entry name" value="ABC_BcrA_bacitracin_resist"/>
    <property type="match status" value="1"/>
</dbReference>
<proteinExistence type="inferred from homology"/>
<name>A0ABV1DHW3_9FIRM</name>
<dbReference type="PROSITE" id="PS00211">
    <property type="entry name" value="ABC_TRANSPORTER_1"/>
    <property type="match status" value="1"/>
</dbReference>
<dbReference type="EMBL" id="JBBMFP010000002">
    <property type="protein sequence ID" value="MEQ2429958.1"/>
    <property type="molecule type" value="Genomic_DNA"/>
</dbReference>
<dbReference type="InterPro" id="IPR003439">
    <property type="entry name" value="ABC_transporter-like_ATP-bd"/>
</dbReference>
<feature type="domain" description="ABC transporter" evidence="5">
    <location>
        <begin position="5"/>
        <end position="233"/>
    </location>
</feature>
<evidence type="ECO:0000256" key="1">
    <source>
        <dbReference type="ARBA" id="ARBA00005417"/>
    </source>
</evidence>
<accession>A0ABV1DHW3</accession>
<dbReference type="Gene3D" id="3.40.50.300">
    <property type="entry name" value="P-loop containing nucleotide triphosphate hydrolases"/>
    <property type="match status" value="1"/>
</dbReference>
<dbReference type="SMART" id="SM00382">
    <property type="entry name" value="AAA"/>
    <property type="match status" value="1"/>
</dbReference>
<keyword evidence="2" id="KW-0813">Transport</keyword>
<organism evidence="6 7">
    <name type="scientific">Blautia caccae</name>
    <dbReference type="NCBI Taxonomy" id="3133175"/>
    <lineage>
        <taxon>Bacteria</taxon>
        <taxon>Bacillati</taxon>
        <taxon>Bacillota</taxon>
        <taxon>Clostridia</taxon>
        <taxon>Lachnospirales</taxon>
        <taxon>Lachnospiraceae</taxon>
        <taxon>Blautia</taxon>
    </lineage>
</organism>
<reference evidence="6 7" key="1">
    <citation type="submission" date="2024-03" db="EMBL/GenBank/DDBJ databases">
        <title>Human intestinal bacterial collection.</title>
        <authorList>
            <person name="Pauvert C."/>
            <person name="Hitch T.C.A."/>
            <person name="Clavel T."/>
        </authorList>
    </citation>
    <scope>NUCLEOTIDE SEQUENCE [LARGE SCALE GENOMIC DNA]</scope>
    <source>
        <strain evidence="6 7">CLA-SR-H028</strain>
    </source>
</reference>
<evidence type="ECO:0000313" key="6">
    <source>
        <dbReference type="EMBL" id="MEQ2429958.1"/>
    </source>
</evidence>
<keyword evidence="7" id="KW-1185">Reference proteome</keyword>
<evidence type="ECO:0000256" key="4">
    <source>
        <dbReference type="ARBA" id="ARBA00022840"/>
    </source>
</evidence>
<keyword evidence="3" id="KW-0547">Nucleotide-binding</keyword>
<evidence type="ECO:0000313" key="7">
    <source>
        <dbReference type="Proteomes" id="UP001457898"/>
    </source>
</evidence>
<dbReference type="GO" id="GO:0005524">
    <property type="term" value="F:ATP binding"/>
    <property type="evidence" value="ECO:0007669"/>
    <property type="project" value="UniProtKB-KW"/>
</dbReference>
<keyword evidence="4 6" id="KW-0067">ATP-binding</keyword>
<sequence>MNYIIETHHLKKIYKDKAVVNDVNIHVKKGEIYGFVGPNGAGKSTLMKMLLNLVQSNSGEIVIFGNKVVENDFEMLKRIGSIIENPYFYEKLTARENLDLHCEYMGYHNKNHIKEVLECVGLLKDADKKVSQYSLGMKQRLAIARAILTKPELLILDEPINALDPEGIREMRELFRKLNTDYGTTIFISSHILSEVEQIADKIGIIQNGKLIKEISMSDVHKYRTDYVEIDVDNVELAGYLLEHELQIQDFRIITENRIEIYDLSKSIKNISSILVQNSIGINSIGRKQNSLEDYFFQITDTKAGEKV</sequence>